<dbReference type="EMBL" id="VULY01000018">
    <property type="protein sequence ID" value="MSR93487.1"/>
    <property type="molecule type" value="Genomic_DNA"/>
</dbReference>
<evidence type="ECO:0000259" key="4">
    <source>
        <dbReference type="PROSITE" id="PS50885"/>
    </source>
</evidence>
<dbReference type="RefSeq" id="WP_154476502.1">
    <property type="nucleotide sequence ID" value="NZ_VULY01000018.1"/>
</dbReference>
<dbReference type="PROSITE" id="PS50885">
    <property type="entry name" value="HAMP"/>
    <property type="match status" value="1"/>
</dbReference>
<organism evidence="5 6">
    <name type="scientific">Suipraeoptans intestinalis</name>
    <dbReference type="NCBI Taxonomy" id="2606628"/>
    <lineage>
        <taxon>Bacteria</taxon>
        <taxon>Bacillati</taxon>
        <taxon>Bacillota</taxon>
        <taxon>Clostridia</taxon>
        <taxon>Lachnospirales</taxon>
        <taxon>Lachnospiraceae</taxon>
        <taxon>Suipraeoptans</taxon>
    </lineage>
</organism>
<evidence type="ECO:0000313" key="6">
    <source>
        <dbReference type="Proteomes" id="UP000434409"/>
    </source>
</evidence>
<dbReference type="GO" id="GO:0000155">
    <property type="term" value="F:phosphorelay sensor kinase activity"/>
    <property type="evidence" value="ECO:0007669"/>
    <property type="project" value="InterPro"/>
</dbReference>
<evidence type="ECO:0000256" key="1">
    <source>
        <dbReference type="ARBA" id="ARBA00004370"/>
    </source>
</evidence>
<dbReference type="AlphaFoldDB" id="A0A6N7V016"/>
<dbReference type="PANTHER" id="PTHR34220:SF7">
    <property type="entry name" value="SENSOR HISTIDINE KINASE YPDA"/>
    <property type="match status" value="1"/>
</dbReference>
<keyword evidence="5" id="KW-0418">Kinase</keyword>
<dbReference type="Gene3D" id="6.10.340.10">
    <property type="match status" value="1"/>
</dbReference>
<dbReference type="InterPro" id="IPR003660">
    <property type="entry name" value="HAMP_dom"/>
</dbReference>
<evidence type="ECO:0000313" key="5">
    <source>
        <dbReference type="EMBL" id="MSR93487.1"/>
    </source>
</evidence>
<evidence type="ECO:0000256" key="3">
    <source>
        <dbReference type="ARBA" id="ARBA00022679"/>
    </source>
</evidence>
<dbReference type="SUPFAM" id="SSF55874">
    <property type="entry name" value="ATPase domain of HSP90 chaperone/DNA topoisomerase II/histidine kinase"/>
    <property type="match status" value="1"/>
</dbReference>
<accession>A0A6N7V016</accession>
<dbReference type="InterPro" id="IPR050640">
    <property type="entry name" value="Bact_2-comp_sensor_kinase"/>
</dbReference>
<proteinExistence type="predicted"/>
<reference evidence="5 6" key="1">
    <citation type="submission" date="2019-08" db="EMBL/GenBank/DDBJ databases">
        <title>In-depth cultivation of the pig gut microbiome towards novel bacterial diversity and tailored functional studies.</title>
        <authorList>
            <person name="Wylensek D."/>
            <person name="Hitch T.C.A."/>
            <person name="Clavel T."/>
        </authorList>
    </citation>
    <scope>NUCLEOTIDE SEQUENCE [LARGE SCALE GENOMIC DNA]</scope>
    <source>
        <strain evidence="5 6">68-1-5</strain>
    </source>
</reference>
<evidence type="ECO:0000256" key="2">
    <source>
        <dbReference type="ARBA" id="ARBA00022553"/>
    </source>
</evidence>
<gene>
    <name evidence="5" type="ORF">FYJ34_04195</name>
</gene>
<name>A0A6N7V016_9FIRM</name>
<keyword evidence="6" id="KW-1185">Reference proteome</keyword>
<feature type="domain" description="HAMP" evidence="4">
    <location>
        <begin position="322"/>
        <end position="378"/>
    </location>
</feature>
<keyword evidence="3" id="KW-0808">Transferase</keyword>
<dbReference type="PANTHER" id="PTHR34220">
    <property type="entry name" value="SENSOR HISTIDINE KINASE YPDA"/>
    <property type="match status" value="1"/>
</dbReference>
<dbReference type="Pfam" id="PF06580">
    <property type="entry name" value="His_kinase"/>
    <property type="match status" value="1"/>
</dbReference>
<keyword evidence="2" id="KW-0597">Phosphoprotein</keyword>
<dbReference type="InterPro" id="IPR010559">
    <property type="entry name" value="Sig_transdc_His_kin_internal"/>
</dbReference>
<sequence>MKTFFTAKQNWKLKTKILSMSLLLIFLLLITAFVSLLAVMHSENQLLYKAASGSLNYSADDIESKLSNIEYMTSSLVSNSAIKKNLITLGKEGEILQDPTAIVRSNNSKSAIEATLSDFHQIYKDDNISFINMYYSNGMTSSYNARISDIPQEQLAVITARAHNNSGYPVWITDYCSSSGILYLARDCRQVEDLQFHTLGTVVVGIQMDRFIQDSTSSVLYADKVHYALFRSGRLFYLTSDINKQQIELAQSQLDSSYGIITASGKRFFGLRGTLENTGWNFICLIPYDAISETINLTLRTVFIIITLAVVISYLISHQITKSINNDFMRLVDKMNTFAENETLIPVSPYDYSDRNDEIGILHKQFDKMAQKIQTLIQQNYVYEILAKDAKLKALESQINPHFLYNTLETVNWRAKAIGEKSISSMTESLGILLRESLGSSPAFPTLKKELETVKHYLTIQKIRYENRLDYCEAVDPSILSVHLPHLTLQPLVENAIRYTIEENAEDCSIMIHGTYTADHSIVLDIINSNSQFSPNMLEKLEQNLIEPHGFGIGLLNIHKRLQLIYGAKYGLTLFNLDEEHAVARITLPGGTTC</sequence>
<protein>
    <submittedName>
        <fullName evidence="5">Sensor histidine kinase</fullName>
    </submittedName>
</protein>
<comment type="subcellular location">
    <subcellularLocation>
        <location evidence="1">Membrane</location>
    </subcellularLocation>
</comment>
<dbReference type="Gene3D" id="3.30.565.10">
    <property type="entry name" value="Histidine kinase-like ATPase, C-terminal domain"/>
    <property type="match status" value="1"/>
</dbReference>
<dbReference type="GO" id="GO:0016020">
    <property type="term" value="C:membrane"/>
    <property type="evidence" value="ECO:0007669"/>
    <property type="project" value="UniProtKB-SubCell"/>
</dbReference>
<comment type="caution">
    <text evidence="5">The sequence shown here is derived from an EMBL/GenBank/DDBJ whole genome shotgun (WGS) entry which is preliminary data.</text>
</comment>
<dbReference type="InterPro" id="IPR036890">
    <property type="entry name" value="HATPase_C_sf"/>
</dbReference>
<dbReference type="Proteomes" id="UP000434409">
    <property type="component" value="Unassembled WGS sequence"/>
</dbReference>